<dbReference type="Proteomes" id="UP000037395">
    <property type="component" value="Unassembled WGS sequence"/>
</dbReference>
<name>A0A1E7MWX1_KITAU</name>
<dbReference type="Proteomes" id="UP000610124">
    <property type="component" value="Unassembled WGS sequence"/>
</dbReference>
<proteinExistence type="predicted"/>
<accession>A0A8H9HBN4</accession>
<keyword evidence="4" id="KW-1185">Reference proteome</keyword>
<organism evidence="3 4">
    <name type="scientific">Kitasatospora aureofaciens</name>
    <name type="common">Streptomyces aureofaciens</name>
    <dbReference type="NCBI Taxonomy" id="1894"/>
    <lineage>
        <taxon>Bacteria</taxon>
        <taxon>Bacillati</taxon>
        <taxon>Actinomycetota</taxon>
        <taxon>Actinomycetes</taxon>
        <taxon>Kitasatosporales</taxon>
        <taxon>Streptomycetaceae</taxon>
        <taxon>Kitasatospora</taxon>
    </lineage>
</organism>
<protein>
    <recommendedName>
        <fullName evidence="6">Lipoprotein</fullName>
    </recommendedName>
</protein>
<comment type="caution">
    <text evidence="3">The sequence shown here is derived from an EMBL/GenBank/DDBJ whole genome shotgun (WGS) entry which is preliminary data.</text>
</comment>
<evidence type="ECO:0000256" key="1">
    <source>
        <dbReference type="SAM" id="SignalP"/>
    </source>
</evidence>
<evidence type="ECO:0000313" key="3">
    <source>
        <dbReference type="EMBL" id="OEV32928.1"/>
    </source>
</evidence>
<feature type="signal peptide" evidence="1">
    <location>
        <begin position="1"/>
        <end position="28"/>
    </location>
</feature>
<dbReference type="RefSeq" id="WP_030552576.1">
    <property type="nucleotide sequence ID" value="NZ_BMUB01000001.1"/>
</dbReference>
<keyword evidence="1" id="KW-0732">Signal</keyword>
<reference evidence="3" key="4">
    <citation type="submission" date="2016-08" db="EMBL/GenBank/DDBJ databases">
        <title>Sequencing, Assembly and Comparative Genomics of S. aureofaciens ATCC 10762.</title>
        <authorList>
            <person name="Gradnigo J.S."/>
            <person name="Johnson N."/>
            <person name="Somerville G.A."/>
        </authorList>
    </citation>
    <scope>NUCLEOTIDE SEQUENCE [LARGE SCALE GENOMIC DNA]</scope>
    <source>
        <strain evidence="3">ATCC 10762</strain>
    </source>
</reference>
<evidence type="ECO:0000313" key="5">
    <source>
        <dbReference type="Proteomes" id="UP000610124"/>
    </source>
</evidence>
<sequence>MSASNRTPLTRAATAAAALAVTALPLTACGAATVHERSKPTITLDQAKTQIDGYLADILAKLPVRPVSTPASFFDMECDANDIGPHGRQQTSRGYDFGDVSSDVKVQAVTDYRTFLTGQGFQPVQDPPNFHHAWIKLKNPQNDFLATLDGTSDSSRDLTLKVSSPCVWPNGTPPA</sequence>
<reference evidence="3 4" key="2">
    <citation type="submission" date="2014-07" db="EMBL/GenBank/DDBJ databases">
        <authorList>
            <person name="Zhang J.E."/>
            <person name="Yang H."/>
            <person name="Guo J."/>
            <person name="Deng Z."/>
            <person name="Luo H."/>
            <person name="Luo M."/>
            <person name="Zhao B."/>
        </authorList>
    </citation>
    <scope>NUCLEOTIDE SEQUENCE [LARGE SCALE GENOMIC DNA]</scope>
    <source>
        <strain evidence="3">ATCC 10762</strain>
        <strain evidence="4">ATCC 10762 / DSM 40127 / CCM 3239 / JCM 4008 / LMG 5968 / NBRC 12843 / NCIMB 8234 / A-377</strain>
    </source>
</reference>
<reference evidence="2 5" key="1">
    <citation type="journal article" date="2014" name="Int. J. Syst. Evol. Microbiol.">
        <title>Complete genome sequence of Corynebacterium casei LMG S-19264T (=DSM 44701T), isolated from a smear-ripened cheese.</title>
        <authorList>
            <consortium name="US DOE Joint Genome Institute (JGI-PGF)"/>
            <person name="Walter F."/>
            <person name="Albersmeier A."/>
            <person name="Kalinowski J."/>
            <person name="Ruckert C."/>
        </authorList>
    </citation>
    <scope>NUCLEOTIDE SEQUENCE [LARGE SCALE GENOMIC DNA]</scope>
    <source>
        <strain evidence="2 5">JCM 4434</strain>
    </source>
</reference>
<feature type="chain" id="PRO_5044058284" description="Lipoprotein" evidence="1">
    <location>
        <begin position="29"/>
        <end position="175"/>
    </location>
</feature>
<dbReference type="OrthoDB" id="3531020at2"/>
<evidence type="ECO:0008006" key="6">
    <source>
        <dbReference type="Google" id="ProtNLM"/>
    </source>
</evidence>
<dbReference type="GeneID" id="97483285"/>
<dbReference type="AlphaFoldDB" id="A0A1E7MWX1"/>
<reference evidence="4" key="3">
    <citation type="submission" date="2016-08" db="EMBL/GenBank/DDBJ databases">
        <title>Sequencing, assembly and comparative genomics of S. aureofaciens ATCC 10762.</title>
        <authorList>
            <person name="Gradnigo J.S."/>
            <person name="Johnson N."/>
            <person name="Somerville G.A."/>
        </authorList>
    </citation>
    <scope>NUCLEOTIDE SEQUENCE [LARGE SCALE GENOMIC DNA]</scope>
    <source>
        <strain evidence="4">ATCC 10762 / DSM 40127 / CCM 3239 / JCM 4008 / LMG 5968 / NBRC 12843 / NCIMB 8234 / A-377</strain>
    </source>
</reference>
<evidence type="ECO:0000313" key="4">
    <source>
        <dbReference type="Proteomes" id="UP000037395"/>
    </source>
</evidence>
<evidence type="ECO:0000313" key="2">
    <source>
        <dbReference type="EMBL" id="GGU54541.1"/>
    </source>
</evidence>
<dbReference type="KEGG" id="kau:B6264_22690"/>
<accession>A0A1E7MWX1</accession>
<gene>
    <name evidence="2" type="ORF">GCM10010502_00810</name>
    <name evidence="3" type="ORF">HS99_0013670</name>
</gene>
<reference evidence="2" key="5">
    <citation type="submission" date="2020-09" db="EMBL/GenBank/DDBJ databases">
        <authorList>
            <person name="Sun Q."/>
            <person name="Ohkuma M."/>
        </authorList>
    </citation>
    <scope>NUCLEOTIDE SEQUENCE</scope>
    <source>
        <strain evidence="2">JCM 4434</strain>
    </source>
</reference>
<dbReference type="EMBL" id="JPRF03000076">
    <property type="protein sequence ID" value="OEV32928.1"/>
    <property type="molecule type" value="Genomic_DNA"/>
</dbReference>
<dbReference type="EMBL" id="BMUB01000001">
    <property type="protein sequence ID" value="GGU54541.1"/>
    <property type="molecule type" value="Genomic_DNA"/>
</dbReference>